<accession>A0A9Q3CC62</accession>
<proteinExistence type="predicted"/>
<dbReference type="AlphaFoldDB" id="A0A9Q3CC62"/>
<evidence type="ECO:0000256" key="1">
    <source>
        <dbReference type="SAM" id="MobiDB-lite"/>
    </source>
</evidence>
<reference evidence="2" key="1">
    <citation type="submission" date="2021-03" db="EMBL/GenBank/DDBJ databases">
        <title>Draft genome sequence of rust myrtle Austropuccinia psidii MF-1, a brazilian biotype.</title>
        <authorList>
            <person name="Quecine M.C."/>
            <person name="Pachon D.M.R."/>
            <person name="Bonatelli M.L."/>
            <person name="Correr F.H."/>
            <person name="Franceschini L.M."/>
            <person name="Leite T.F."/>
            <person name="Margarido G.R.A."/>
            <person name="Almeida C.A."/>
            <person name="Ferrarezi J.A."/>
            <person name="Labate C.A."/>
        </authorList>
    </citation>
    <scope>NUCLEOTIDE SEQUENCE</scope>
    <source>
        <strain evidence="2">MF-1</strain>
    </source>
</reference>
<feature type="region of interest" description="Disordered" evidence="1">
    <location>
        <begin position="1"/>
        <end position="42"/>
    </location>
</feature>
<dbReference type="EMBL" id="AVOT02006281">
    <property type="protein sequence ID" value="MBW0481189.1"/>
    <property type="molecule type" value="Genomic_DNA"/>
</dbReference>
<organism evidence="2 3">
    <name type="scientific">Austropuccinia psidii MF-1</name>
    <dbReference type="NCBI Taxonomy" id="1389203"/>
    <lineage>
        <taxon>Eukaryota</taxon>
        <taxon>Fungi</taxon>
        <taxon>Dikarya</taxon>
        <taxon>Basidiomycota</taxon>
        <taxon>Pucciniomycotina</taxon>
        <taxon>Pucciniomycetes</taxon>
        <taxon>Pucciniales</taxon>
        <taxon>Sphaerophragmiaceae</taxon>
        <taxon>Austropuccinia</taxon>
    </lineage>
</organism>
<protein>
    <submittedName>
        <fullName evidence="2">Uncharacterized protein</fullName>
    </submittedName>
</protein>
<evidence type="ECO:0000313" key="3">
    <source>
        <dbReference type="Proteomes" id="UP000765509"/>
    </source>
</evidence>
<evidence type="ECO:0000313" key="2">
    <source>
        <dbReference type="EMBL" id="MBW0481189.1"/>
    </source>
</evidence>
<keyword evidence="3" id="KW-1185">Reference proteome</keyword>
<sequence>MEQMDFSRLFPTHQPRKNINPMPPPPPTGQSLHDQPQLPKPISETNKLITFLKEALSSKNHSQTLTEEQIKQLLNQAERINTLL</sequence>
<gene>
    <name evidence="2" type="ORF">O181_020904</name>
</gene>
<dbReference type="Proteomes" id="UP000765509">
    <property type="component" value="Unassembled WGS sequence"/>
</dbReference>
<comment type="caution">
    <text evidence="2">The sequence shown here is derived from an EMBL/GenBank/DDBJ whole genome shotgun (WGS) entry which is preliminary data.</text>
</comment>
<name>A0A9Q3CC62_9BASI</name>